<organism evidence="3 4">
    <name type="scientific">Dicentrarchus labrax</name>
    <name type="common">European seabass</name>
    <name type="synonym">Morone labrax</name>
    <dbReference type="NCBI Taxonomy" id="13489"/>
    <lineage>
        <taxon>Eukaryota</taxon>
        <taxon>Metazoa</taxon>
        <taxon>Chordata</taxon>
        <taxon>Craniata</taxon>
        <taxon>Vertebrata</taxon>
        <taxon>Euteleostomi</taxon>
        <taxon>Actinopterygii</taxon>
        <taxon>Neopterygii</taxon>
        <taxon>Teleostei</taxon>
        <taxon>Neoteleostei</taxon>
        <taxon>Acanthomorphata</taxon>
        <taxon>Eupercaria</taxon>
        <taxon>Moronidae</taxon>
        <taxon>Dicentrarchus</taxon>
    </lineage>
</organism>
<dbReference type="AlphaFoldDB" id="A0A8C4FAV2"/>
<name>A0A8C4FAV2_DICLA</name>
<dbReference type="GO" id="GO:0045814">
    <property type="term" value="P:negative regulation of gene expression, epigenetic"/>
    <property type="evidence" value="ECO:0007669"/>
    <property type="project" value="TreeGrafter"/>
</dbReference>
<proteinExistence type="predicted"/>
<dbReference type="GeneTree" id="ENSGT00390000016228"/>
<feature type="compositionally biased region" description="Basic and acidic residues" evidence="1">
    <location>
        <begin position="7"/>
        <end position="18"/>
    </location>
</feature>
<evidence type="ECO:0000259" key="2">
    <source>
        <dbReference type="Pfam" id="PF25234"/>
    </source>
</evidence>
<reference evidence="3" key="2">
    <citation type="submission" date="2025-09" db="UniProtKB">
        <authorList>
            <consortium name="Ensembl"/>
        </authorList>
    </citation>
    <scope>IDENTIFICATION</scope>
</reference>
<dbReference type="InterPro" id="IPR028851">
    <property type="entry name" value="Pphln1"/>
</dbReference>
<protein>
    <submittedName>
        <fullName evidence="3">Periphilin 1</fullName>
    </submittedName>
</protein>
<dbReference type="PANTHER" id="PTHR15836">
    <property type="entry name" value="PERIPHILIN 1"/>
    <property type="match status" value="1"/>
</dbReference>
<accession>A0A8C4FAV2</accession>
<feature type="region of interest" description="Disordered" evidence="1">
    <location>
        <begin position="1"/>
        <end position="48"/>
    </location>
</feature>
<evidence type="ECO:0000313" key="4">
    <source>
        <dbReference type="Proteomes" id="UP000694389"/>
    </source>
</evidence>
<sequence length="209" mass="23957">YRTSPPVKRDRSPGRREAQPPVRSGSNTSNRSFSPDRDKGYSHQQSQKKRKFYVSVDLEQLKFTDFKKSQSHHSVIDRLLFMVSPLYLVISHRCRDEDYLLVCSLLSISICCDIFLTDKPVVPTSHTPSNSVEESPHSSAFSKVKAAISTSIHYRRDCETFRTVVKMLVAKEPSLDNLLQAPLDENLLEIKQRCLDALKHFVKELDEAF</sequence>
<evidence type="ECO:0000256" key="1">
    <source>
        <dbReference type="SAM" id="MobiDB-lite"/>
    </source>
</evidence>
<dbReference type="InterPro" id="IPR057603">
    <property type="entry name" value="Periphilin-1_C"/>
</dbReference>
<dbReference type="Proteomes" id="UP000694389">
    <property type="component" value="Unassembled WGS sequence"/>
</dbReference>
<dbReference type="Ensembl" id="ENSDLAT00005032141.2">
    <property type="protein sequence ID" value="ENSDLAP00005030097.1"/>
    <property type="gene ID" value="ENSDLAG00005013563.2"/>
</dbReference>
<dbReference type="GO" id="GO:0045892">
    <property type="term" value="P:negative regulation of DNA-templated transcription"/>
    <property type="evidence" value="ECO:0007669"/>
    <property type="project" value="InterPro"/>
</dbReference>
<dbReference type="Pfam" id="PF25234">
    <property type="entry name" value="Periphilin_C"/>
    <property type="match status" value="1"/>
</dbReference>
<feature type="domain" description="Periphilin-1 C-terminal" evidence="2">
    <location>
        <begin position="134"/>
        <end position="207"/>
    </location>
</feature>
<dbReference type="PANTHER" id="PTHR15836:SF4">
    <property type="entry name" value="PERIPHILIN-1"/>
    <property type="match status" value="1"/>
</dbReference>
<dbReference type="CDD" id="cd22896">
    <property type="entry name" value="periphilin-like"/>
    <property type="match status" value="1"/>
</dbReference>
<dbReference type="GO" id="GO:0005654">
    <property type="term" value="C:nucleoplasm"/>
    <property type="evidence" value="ECO:0007669"/>
    <property type="project" value="TreeGrafter"/>
</dbReference>
<keyword evidence="4" id="KW-1185">Reference proteome</keyword>
<reference evidence="3" key="1">
    <citation type="submission" date="2025-08" db="UniProtKB">
        <authorList>
            <consortium name="Ensembl"/>
        </authorList>
    </citation>
    <scope>IDENTIFICATION</scope>
</reference>
<gene>
    <name evidence="3" type="primary">LOC127353290</name>
</gene>
<evidence type="ECO:0000313" key="3">
    <source>
        <dbReference type="Ensembl" id="ENSDLAP00005030097.1"/>
    </source>
</evidence>
<feature type="compositionally biased region" description="Polar residues" evidence="1">
    <location>
        <begin position="24"/>
        <end position="33"/>
    </location>
</feature>
<dbReference type="GO" id="GO:0097355">
    <property type="term" value="P:protein localization to heterochromatin"/>
    <property type="evidence" value="ECO:0007669"/>
    <property type="project" value="TreeGrafter"/>
</dbReference>